<dbReference type="Proteomes" id="UP001291926">
    <property type="component" value="Unassembled WGS sequence"/>
</dbReference>
<dbReference type="PANTHER" id="PTHR32002:SF44">
    <property type="entry name" value="PROTEIN NLP4"/>
    <property type="match status" value="1"/>
</dbReference>
<dbReference type="InterPro" id="IPR045012">
    <property type="entry name" value="NLP"/>
</dbReference>
<name>A0ABR0DKZ8_9LAMI</name>
<proteinExistence type="predicted"/>
<reference evidence="1 2" key="1">
    <citation type="journal article" date="2023" name="bioRxiv">
        <title>Genome report: Whole genome sequence and annotation of Penstemon davidsonii.</title>
        <authorList>
            <person name="Ostevik K.L."/>
            <person name="Alabady M."/>
            <person name="Zhang M."/>
            <person name="Rausher M.D."/>
        </authorList>
    </citation>
    <scope>NUCLEOTIDE SEQUENCE [LARGE SCALE GENOMIC DNA]</scope>
    <source>
        <strain evidence="1">DNT005</strain>
        <tissue evidence="1">Whole leaf</tissue>
    </source>
</reference>
<keyword evidence="2" id="KW-1185">Reference proteome</keyword>
<dbReference type="PANTHER" id="PTHR32002">
    <property type="entry name" value="PROTEIN NLP8"/>
    <property type="match status" value="1"/>
</dbReference>
<evidence type="ECO:0000313" key="2">
    <source>
        <dbReference type="Proteomes" id="UP001291926"/>
    </source>
</evidence>
<comment type="caution">
    <text evidence="1">The sequence shown here is derived from an EMBL/GenBank/DDBJ whole genome shotgun (WGS) entry which is preliminary data.</text>
</comment>
<organism evidence="1 2">
    <name type="scientific">Penstemon davidsonii</name>
    <dbReference type="NCBI Taxonomy" id="160366"/>
    <lineage>
        <taxon>Eukaryota</taxon>
        <taxon>Viridiplantae</taxon>
        <taxon>Streptophyta</taxon>
        <taxon>Embryophyta</taxon>
        <taxon>Tracheophyta</taxon>
        <taxon>Spermatophyta</taxon>
        <taxon>Magnoliopsida</taxon>
        <taxon>eudicotyledons</taxon>
        <taxon>Gunneridae</taxon>
        <taxon>Pentapetalae</taxon>
        <taxon>asterids</taxon>
        <taxon>lamiids</taxon>
        <taxon>Lamiales</taxon>
        <taxon>Plantaginaceae</taxon>
        <taxon>Cheloneae</taxon>
        <taxon>Penstemon</taxon>
    </lineage>
</organism>
<evidence type="ECO:0000313" key="1">
    <source>
        <dbReference type="EMBL" id="KAK4489901.1"/>
    </source>
</evidence>
<sequence>MVNPFQLTLTAKSLLVIEKFLRIISFPRRKILKREEYPRVNYAQQYDVRGTLAVPVLERGTRHCLGVVEVVLTTQKIKYRPELESVCKALEV</sequence>
<gene>
    <name evidence="1" type="ORF">RD792_000549</name>
</gene>
<dbReference type="EMBL" id="JAYDYQ010001087">
    <property type="protein sequence ID" value="KAK4489901.1"/>
    <property type="molecule type" value="Genomic_DNA"/>
</dbReference>
<accession>A0ABR0DKZ8</accession>
<evidence type="ECO:0008006" key="3">
    <source>
        <dbReference type="Google" id="ProtNLM"/>
    </source>
</evidence>
<protein>
    <recommendedName>
        <fullName evidence="3">GAF domain-containing protein</fullName>
    </recommendedName>
</protein>